<dbReference type="OrthoDB" id="1421255at2"/>
<evidence type="ECO:0000256" key="1">
    <source>
        <dbReference type="SAM" id="Phobius"/>
    </source>
</evidence>
<keyword evidence="3" id="KW-1185">Reference proteome</keyword>
<sequence length="320" mass="37129">MMKDWWAKFGCFLTGWNYQILGGCTEASRKQLKKYSSAILILVILWSFIGYSFAERYVGAPIWGRILTAFIFVVIIVQIERQIILTVGRSKWLSWFRVAIAFIMAILGSSILDQIIFKDDIQKKMIQIVDRQVNEQLSGRLTIIDKKLGELQVEIDSLDKKNLILYEEISKQPTIKTVSQTITKIQFRQGDGSFTTRPQTTISTTPIPNPKVKETEINEQNLEVFRKQKEDYTQKKIKAEASLRQELKSKQGFLEELNAIIEILRERSVALFFYSILFFFLMFLELFVVASKTKDTKSDYDLVVEHQLSQKVKTLNQLVK</sequence>
<feature type="transmembrane region" description="Helical" evidence="1">
    <location>
        <begin position="271"/>
        <end position="290"/>
    </location>
</feature>
<accession>W0EXD0</accession>
<name>W0EXD0_9BACT</name>
<dbReference type="KEGG" id="nso:NIASO_01280"/>
<dbReference type="STRING" id="929713.NIASO_01280"/>
<dbReference type="InterPro" id="IPR025519">
    <property type="entry name" value="DUF4407"/>
</dbReference>
<proteinExistence type="predicted"/>
<dbReference type="RefSeq" id="WP_008582102.1">
    <property type="nucleotide sequence ID" value="NZ_CP007035.1"/>
</dbReference>
<evidence type="ECO:0008006" key="4">
    <source>
        <dbReference type="Google" id="ProtNLM"/>
    </source>
</evidence>
<dbReference type="HOGENOM" id="CLU_849041_0_0_10"/>
<dbReference type="eggNOG" id="COG1256">
    <property type="taxonomic scope" value="Bacteria"/>
</dbReference>
<feature type="transmembrane region" description="Helical" evidence="1">
    <location>
        <begin position="60"/>
        <end position="80"/>
    </location>
</feature>
<dbReference type="EMBL" id="CP007035">
    <property type="protein sequence ID" value="AHF14193.1"/>
    <property type="molecule type" value="Genomic_DNA"/>
</dbReference>
<evidence type="ECO:0000313" key="3">
    <source>
        <dbReference type="Proteomes" id="UP000003586"/>
    </source>
</evidence>
<keyword evidence="1" id="KW-1133">Transmembrane helix</keyword>
<dbReference type="AlphaFoldDB" id="W0EXD0"/>
<dbReference type="Pfam" id="PF14362">
    <property type="entry name" value="DUF4407"/>
    <property type="match status" value="1"/>
</dbReference>
<keyword evidence="1" id="KW-0812">Transmembrane</keyword>
<dbReference type="PROSITE" id="PS51257">
    <property type="entry name" value="PROKAR_LIPOPROTEIN"/>
    <property type="match status" value="1"/>
</dbReference>
<dbReference type="Proteomes" id="UP000003586">
    <property type="component" value="Chromosome"/>
</dbReference>
<gene>
    <name evidence="2" type="ORF">NIASO_01280</name>
</gene>
<keyword evidence="1" id="KW-0472">Membrane</keyword>
<evidence type="ECO:0000313" key="2">
    <source>
        <dbReference type="EMBL" id="AHF14193.1"/>
    </source>
</evidence>
<feature type="transmembrane region" description="Helical" evidence="1">
    <location>
        <begin position="35"/>
        <end position="54"/>
    </location>
</feature>
<feature type="transmembrane region" description="Helical" evidence="1">
    <location>
        <begin position="92"/>
        <end position="112"/>
    </location>
</feature>
<protein>
    <recommendedName>
        <fullName evidence="4">DUF4407 domain-containing protein</fullName>
    </recommendedName>
</protein>
<organism evidence="2 3">
    <name type="scientific">Niabella soli DSM 19437</name>
    <dbReference type="NCBI Taxonomy" id="929713"/>
    <lineage>
        <taxon>Bacteria</taxon>
        <taxon>Pseudomonadati</taxon>
        <taxon>Bacteroidota</taxon>
        <taxon>Chitinophagia</taxon>
        <taxon>Chitinophagales</taxon>
        <taxon>Chitinophagaceae</taxon>
        <taxon>Niabella</taxon>
    </lineage>
</organism>
<reference evidence="2 3" key="1">
    <citation type="submission" date="2013-12" db="EMBL/GenBank/DDBJ databases">
        <authorList>
            <consortium name="DOE Joint Genome Institute"/>
            <person name="Eisen J."/>
            <person name="Huntemann M."/>
            <person name="Han J."/>
            <person name="Chen A."/>
            <person name="Kyrpides N."/>
            <person name="Mavromatis K."/>
            <person name="Markowitz V."/>
            <person name="Palaniappan K."/>
            <person name="Ivanova N."/>
            <person name="Schaumberg A."/>
            <person name="Pati A."/>
            <person name="Liolios K."/>
            <person name="Nordberg H.P."/>
            <person name="Cantor M.N."/>
            <person name="Hua S.X."/>
            <person name="Woyke T."/>
        </authorList>
    </citation>
    <scope>NUCLEOTIDE SEQUENCE [LARGE SCALE GENOMIC DNA]</scope>
    <source>
        <strain evidence="3">DSM 19437</strain>
    </source>
</reference>